<feature type="region of interest" description="Disordered" evidence="1">
    <location>
        <begin position="65"/>
        <end position="88"/>
    </location>
</feature>
<evidence type="ECO:0000313" key="3">
    <source>
        <dbReference type="Proteomes" id="UP001066276"/>
    </source>
</evidence>
<reference evidence="2" key="1">
    <citation type="journal article" date="2022" name="bioRxiv">
        <title>Sequencing and chromosome-scale assembly of the giantPleurodeles waltlgenome.</title>
        <authorList>
            <person name="Brown T."/>
            <person name="Elewa A."/>
            <person name="Iarovenko S."/>
            <person name="Subramanian E."/>
            <person name="Araus A.J."/>
            <person name="Petzold A."/>
            <person name="Susuki M."/>
            <person name="Suzuki K.-i.T."/>
            <person name="Hayashi T."/>
            <person name="Toyoda A."/>
            <person name="Oliveira C."/>
            <person name="Osipova E."/>
            <person name="Leigh N.D."/>
            <person name="Simon A."/>
            <person name="Yun M.H."/>
        </authorList>
    </citation>
    <scope>NUCLEOTIDE SEQUENCE</scope>
    <source>
        <strain evidence="2">20211129_DDA</strain>
        <tissue evidence="2">Liver</tissue>
    </source>
</reference>
<organism evidence="2 3">
    <name type="scientific">Pleurodeles waltl</name>
    <name type="common">Iberian ribbed newt</name>
    <dbReference type="NCBI Taxonomy" id="8319"/>
    <lineage>
        <taxon>Eukaryota</taxon>
        <taxon>Metazoa</taxon>
        <taxon>Chordata</taxon>
        <taxon>Craniata</taxon>
        <taxon>Vertebrata</taxon>
        <taxon>Euteleostomi</taxon>
        <taxon>Amphibia</taxon>
        <taxon>Batrachia</taxon>
        <taxon>Caudata</taxon>
        <taxon>Salamandroidea</taxon>
        <taxon>Salamandridae</taxon>
        <taxon>Pleurodelinae</taxon>
        <taxon>Pleurodeles</taxon>
    </lineage>
</organism>
<evidence type="ECO:0000313" key="2">
    <source>
        <dbReference type="EMBL" id="KAJ1098099.1"/>
    </source>
</evidence>
<gene>
    <name evidence="2" type="ORF">NDU88_003215</name>
</gene>
<accession>A0AAV7M4R5</accession>
<dbReference type="AlphaFoldDB" id="A0AAV7M4R5"/>
<protein>
    <submittedName>
        <fullName evidence="2">Uncharacterized protein</fullName>
    </submittedName>
</protein>
<feature type="compositionally biased region" description="Basic and acidic residues" evidence="1">
    <location>
        <begin position="65"/>
        <end position="76"/>
    </location>
</feature>
<comment type="caution">
    <text evidence="2">The sequence shown here is derived from an EMBL/GenBank/DDBJ whole genome shotgun (WGS) entry which is preliminary data.</text>
</comment>
<evidence type="ECO:0000256" key="1">
    <source>
        <dbReference type="SAM" id="MobiDB-lite"/>
    </source>
</evidence>
<sequence>MIQGLVRVWSGLDTNAAWEVAWAGSAPDRGTTETSCRLERLHLGCREQKGGRLGEVDRHQWRQEENYRQHQQDSELRGAGSIPGDDLQQWRLKKRLSDDGGSPVPR</sequence>
<name>A0AAV7M4R5_PLEWA</name>
<proteinExistence type="predicted"/>
<dbReference type="EMBL" id="JANPWB010000014">
    <property type="protein sequence ID" value="KAJ1098099.1"/>
    <property type="molecule type" value="Genomic_DNA"/>
</dbReference>
<keyword evidence="3" id="KW-1185">Reference proteome</keyword>
<dbReference type="Proteomes" id="UP001066276">
    <property type="component" value="Chromosome 10"/>
</dbReference>